<dbReference type="CDD" id="cd17370">
    <property type="entry name" value="MFS_MJ1317_like"/>
    <property type="match status" value="1"/>
</dbReference>
<feature type="transmembrane region" description="Helical" evidence="1">
    <location>
        <begin position="274"/>
        <end position="291"/>
    </location>
</feature>
<feature type="transmembrane region" description="Helical" evidence="1">
    <location>
        <begin position="297"/>
        <end position="320"/>
    </location>
</feature>
<dbReference type="GO" id="GO:0022857">
    <property type="term" value="F:transmembrane transporter activity"/>
    <property type="evidence" value="ECO:0007669"/>
    <property type="project" value="InterPro"/>
</dbReference>
<dbReference type="InterPro" id="IPR020846">
    <property type="entry name" value="MFS_dom"/>
</dbReference>
<feature type="transmembrane region" description="Helical" evidence="1">
    <location>
        <begin position="135"/>
        <end position="153"/>
    </location>
</feature>
<reference evidence="3" key="1">
    <citation type="submission" date="2019-08" db="EMBL/GenBank/DDBJ databases">
        <authorList>
            <person name="Kucharzyk K."/>
            <person name="Murdoch R.W."/>
            <person name="Higgins S."/>
            <person name="Loffler F."/>
        </authorList>
    </citation>
    <scope>NUCLEOTIDE SEQUENCE</scope>
</reference>
<feature type="transmembrane region" description="Helical" evidence="1">
    <location>
        <begin position="243"/>
        <end position="262"/>
    </location>
</feature>
<evidence type="ECO:0000256" key="1">
    <source>
        <dbReference type="SAM" id="Phobius"/>
    </source>
</evidence>
<dbReference type="AlphaFoldDB" id="A0A645CZM0"/>
<keyword evidence="1" id="KW-0812">Transmembrane</keyword>
<gene>
    <name evidence="3" type="ORF">SDC9_129438</name>
</gene>
<comment type="caution">
    <text evidence="3">The sequence shown here is derived from an EMBL/GenBank/DDBJ whole genome shotgun (WGS) entry which is preliminary data.</text>
</comment>
<evidence type="ECO:0000313" key="3">
    <source>
        <dbReference type="EMBL" id="MPM82377.1"/>
    </source>
</evidence>
<protein>
    <recommendedName>
        <fullName evidence="2">Major facilitator superfamily (MFS) profile domain-containing protein</fullName>
    </recommendedName>
</protein>
<keyword evidence="1" id="KW-0472">Membrane</keyword>
<organism evidence="3">
    <name type="scientific">bioreactor metagenome</name>
    <dbReference type="NCBI Taxonomy" id="1076179"/>
    <lineage>
        <taxon>unclassified sequences</taxon>
        <taxon>metagenomes</taxon>
        <taxon>ecological metagenomes</taxon>
    </lineage>
</organism>
<accession>A0A645CZM0</accession>
<dbReference type="InterPro" id="IPR036259">
    <property type="entry name" value="MFS_trans_sf"/>
</dbReference>
<keyword evidence="1" id="KW-1133">Transmembrane helix</keyword>
<feature type="transmembrane region" description="Helical" evidence="1">
    <location>
        <begin position="212"/>
        <end position="231"/>
    </location>
</feature>
<dbReference type="Gene3D" id="1.20.1250.20">
    <property type="entry name" value="MFS general substrate transporter like domains"/>
    <property type="match status" value="2"/>
</dbReference>
<dbReference type="InterPro" id="IPR011701">
    <property type="entry name" value="MFS"/>
</dbReference>
<feature type="transmembrane region" description="Helical" evidence="1">
    <location>
        <begin position="165"/>
        <end position="183"/>
    </location>
</feature>
<feature type="transmembrane region" description="Helical" evidence="1">
    <location>
        <begin position="361"/>
        <end position="381"/>
    </location>
</feature>
<dbReference type="SUPFAM" id="SSF103473">
    <property type="entry name" value="MFS general substrate transporter"/>
    <property type="match status" value="1"/>
</dbReference>
<evidence type="ECO:0000259" key="2">
    <source>
        <dbReference type="PROSITE" id="PS50850"/>
    </source>
</evidence>
<name>A0A645CZM0_9ZZZZ</name>
<dbReference type="PANTHER" id="PTHR23518:SF2">
    <property type="entry name" value="MAJOR FACILITATOR SUPERFAMILY TRANSPORTER"/>
    <property type="match status" value="1"/>
</dbReference>
<feature type="transmembrane region" description="Helical" evidence="1">
    <location>
        <begin position="73"/>
        <end position="97"/>
    </location>
</feature>
<dbReference type="EMBL" id="VSSQ01031477">
    <property type="protein sequence ID" value="MPM82377.1"/>
    <property type="molecule type" value="Genomic_DNA"/>
</dbReference>
<proteinExistence type="predicted"/>
<dbReference type="PANTHER" id="PTHR23518">
    <property type="entry name" value="C-METHYLTRANSFERASE"/>
    <property type="match status" value="1"/>
</dbReference>
<feature type="domain" description="Major facilitator superfamily (MFS) profile" evidence="2">
    <location>
        <begin position="3"/>
        <end position="386"/>
    </location>
</feature>
<dbReference type="Pfam" id="PF07690">
    <property type="entry name" value="MFS_1"/>
    <property type="match status" value="1"/>
</dbReference>
<sequence length="392" mass="42687">MLNIILLGLVSFFSDISSEMAYPLIPLYLTSAFGATPVLIGIIEGIAESLASLLKVFSGHLTDKYNKKKSVAFVGYAAGLIYKIGLVLSASWAGVLIGRIVDRVGKGIRTAPRDVLVAESTEKGNLGKSFGIHKAMDMAGSAAGILMSFFLITHLGDGVHQYKEIFLFSGVFSIIGLIILLFVKEKKQVHTIQSNRITFIKDLKKMDHNLKFYLLITLIFTLGNSSNSFILLRAKNIGFKDNYVILLYFIYNITAAIFAIPFGKLSDKIGRKKVLILGYLSFSLVYAGFAFSNSKALLIAVFVLYGFYTALITGAERAMIVEISPPELKGTFLGLHATIVGIALLPASIIAGVLWHSFGPSAPFILGALLSFTAAILLLNIKKNRQNVKTEE</sequence>
<feature type="transmembrane region" description="Helical" evidence="1">
    <location>
        <begin position="332"/>
        <end position="355"/>
    </location>
</feature>
<dbReference type="PROSITE" id="PS50850">
    <property type="entry name" value="MFS"/>
    <property type="match status" value="1"/>
</dbReference>